<gene>
    <name evidence="1" type="ORF">SMU82_04263</name>
</gene>
<reference evidence="1 2" key="1">
    <citation type="journal article" date="2013" name="Mol. Biol. Evol.">
        <title>Evolutionary and population genomics of the cavity causing bacteria Streptococcus mutans.</title>
        <authorList>
            <person name="Cornejo O.E."/>
            <person name="Lefebure T."/>
            <person name="Pavinski Bitar P.D."/>
            <person name="Lang P."/>
            <person name="Richards V.P."/>
            <person name="Eilertson K."/>
            <person name="Do T."/>
            <person name="Beighton D."/>
            <person name="Zeng L."/>
            <person name="Ahn S.J."/>
            <person name="Burne R.A."/>
            <person name="Siepel A."/>
            <person name="Bustamante C.D."/>
            <person name="Stanhope M.J."/>
        </authorList>
    </citation>
    <scope>NUCLEOTIDE SEQUENCE [LARGE SCALE GENOMIC DNA]</scope>
    <source>
        <strain evidence="1 2">SM6</strain>
    </source>
</reference>
<evidence type="ECO:0000313" key="1">
    <source>
        <dbReference type="EMBL" id="EMC24265.1"/>
    </source>
</evidence>
<dbReference type="AlphaFoldDB" id="A0A829BV46"/>
<evidence type="ECO:0000313" key="2">
    <source>
        <dbReference type="Proteomes" id="UP000011676"/>
    </source>
</evidence>
<name>A0A829BV46_STRMG</name>
<dbReference type="Proteomes" id="UP000011676">
    <property type="component" value="Unassembled WGS sequence"/>
</dbReference>
<protein>
    <submittedName>
        <fullName evidence="1">Uncharacterized protein</fullName>
    </submittedName>
</protein>
<organism evidence="1 2">
    <name type="scientific">Streptococcus mutans SM6</name>
    <dbReference type="NCBI Taxonomy" id="857119"/>
    <lineage>
        <taxon>Bacteria</taxon>
        <taxon>Bacillati</taxon>
        <taxon>Bacillota</taxon>
        <taxon>Bacilli</taxon>
        <taxon>Lactobacillales</taxon>
        <taxon>Streptococcaceae</taxon>
        <taxon>Streptococcus</taxon>
    </lineage>
</organism>
<sequence length="50" mass="5599">MTVKRGLLSLLFCDVQNEENSFFKIVQVPKSKGIGFDIFDELVGCFKSGI</sequence>
<proteinExistence type="predicted"/>
<accession>A0A829BV46</accession>
<dbReference type="EMBL" id="AHSR01000018">
    <property type="protein sequence ID" value="EMC24265.1"/>
    <property type="molecule type" value="Genomic_DNA"/>
</dbReference>
<comment type="caution">
    <text evidence="1">The sequence shown here is derived from an EMBL/GenBank/DDBJ whole genome shotgun (WGS) entry which is preliminary data.</text>
</comment>